<evidence type="ECO:0000313" key="2">
    <source>
        <dbReference type="EMBL" id="SDZ41450.1"/>
    </source>
</evidence>
<dbReference type="Pfam" id="PF19054">
    <property type="entry name" value="DUF5753"/>
    <property type="match status" value="1"/>
</dbReference>
<accession>A0A1H3SUM0</accession>
<dbReference type="InterPro" id="IPR010982">
    <property type="entry name" value="Lambda_DNA-bd_dom_sf"/>
</dbReference>
<dbReference type="Proteomes" id="UP000199529">
    <property type="component" value="Unassembled WGS sequence"/>
</dbReference>
<dbReference type="RefSeq" id="WP_093277194.1">
    <property type="nucleotide sequence ID" value="NZ_FNOK01000070.1"/>
</dbReference>
<evidence type="ECO:0000313" key="3">
    <source>
        <dbReference type="Proteomes" id="UP000199529"/>
    </source>
</evidence>
<dbReference type="InterPro" id="IPR001387">
    <property type="entry name" value="Cro/C1-type_HTH"/>
</dbReference>
<keyword evidence="3" id="KW-1185">Reference proteome</keyword>
<sequence>MAPDSATGSGPTARRLVLGSQLRRLREASGISREDAGYAIRGSGSKISRLELGRVGFKERDVVDLLTLYGVTDQSEHESFLNLVRRSNEPGWWHRFNDLMPSWFQDYVGLEESAARIQTYEIQFVPGLLQTEKYARAVATQGRPEFPEDELDRRVRLRMQRQKLFTQPKAPRLWAVIDESVLHRPIGGREVLREQIQFLLDATAMPAVTLQILPFELGRSGAEGAFTILRFAEPELPDIVYLEHLCGALYLDKPDEVEVYSKVSHRLAVDAQTPEQTRKTLLKALKHS</sequence>
<reference evidence="3" key="1">
    <citation type="submission" date="2016-10" db="EMBL/GenBank/DDBJ databases">
        <authorList>
            <person name="Varghese N."/>
            <person name="Submissions S."/>
        </authorList>
    </citation>
    <scope>NUCLEOTIDE SEQUENCE [LARGE SCALE GENOMIC DNA]</scope>
    <source>
        <strain evidence="3">CGMCC 4.3530</strain>
    </source>
</reference>
<dbReference type="AlphaFoldDB" id="A0A1H3SUM0"/>
<dbReference type="GO" id="GO:0003677">
    <property type="term" value="F:DNA binding"/>
    <property type="evidence" value="ECO:0007669"/>
    <property type="project" value="InterPro"/>
</dbReference>
<dbReference type="SUPFAM" id="SSF47413">
    <property type="entry name" value="lambda repressor-like DNA-binding domains"/>
    <property type="match status" value="1"/>
</dbReference>
<proteinExistence type="predicted"/>
<dbReference type="PROSITE" id="PS50943">
    <property type="entry name" value="HTH_CROC1"/>
    <property type="match status" value="1"/>
</dbReference>
<evidence type="ECO:0000259" key="1">
    <source>
        <dbReference type="PROSITE" id="PS50943"/>
    </source>
</evidence>
<dbReference type="InterPro" id="IPR043917">
    <property type="entry name" value="DUF5753"/>
</dbReference>
<dbReference type="CDD" id="cd00093">
    <property type="entry name" value="HTH_XRE"/>
    <property type="match status" value="1"/>
</dbReference>
<protein>
    <submittedName>
        <fullName evidence="2">Helix-turn-helix domain-containing protein</fullName>
    </submittedName>
</protein>
<dbReference type="EMBL" id="FNOK01000070">
    <property type="protein sequence ID" value="SDZ41450.1"/>
    <property type="molecule type" value="Genomic_DNA"/>
</dbReference>
<dbReference type="Gene3D" id="1.10.260.40">
    <property type="entry name" value="lambda repressor-like DNA-binding domains"/>
    <property type="match status" value="1"/>
</dbReference>
<dbReference type="SMART" id="SM00530">
    <property type="entry name" value="HTH_XRE"/>
    <property type="match status" value="1"/>
</dbReference>
<dbReference type="OrthoDB" id="3634701at2"/>
<feature type="domain" description="HTH cro/C1-type" evidence="1">
    <location>
        <begin position="22"/>
        <end position="75"/>
    </location>
</feature>
<organism evidence="2 3">
    <name type="scientific">Saccharopolyspora shandongensis</name>
    <dbReference type="NCBI Taxonomy" id="418495"/>
    <lineage>
        <taxon>Bacteria</taxon>
        <taxon>Bacillati</taxon>
        <taxon>Actinomycetota</taxon>
        <taxon>Actinomycetes</taxon>
        <taxon>Pseudonocardiales</taxon>
        <taxon>Pseudonocardiaceae</taxon>
        <taxon>Saccharopolyspora</taxon>
    </lineage>
</organism>
<name>A0A1H3SUM0_9PSEU</name>
<dbReference type="STRING" id="418495.SAMN05216215_107045"/>
<dbReference type="Pfam" id="PF13560">
    <property type="entry name" value="HTH_31"/>
    <property type="match status" value="1"/>
</dbReference>
<gene>
    <name evidence="2" type="ORF">SAMN05216215_107045</name>
</gene>